<feature type="compositionally biased region" description="Polar residues" evidence="1">
    <location>
        <begin position="32"/>
        <end position="42"/>
    </location>
</feature>
<organism evidence="2 3">
    <name type="scientific">Metarhizium album (strain ARSEF 1941)</name>
    <dbReference type="NCBI Taxonomy" id="1081103"/>
    <lineage>
        <taxon>Eukaryota</taxon>
        <taxon>Fungi</taxon>
        <taxon>Dikarya</taxon>
        <taxon>Ascomycota</taxon>
        <taxon>Pezizomycotina</taxon>
        <taxon>Sordariomycetes</taxon>
        <taxon>Hypocreomycetidae</taxon>
        <taxon>Hypocreales</taxon>
        <taxon>Clavicipitaceae</taxon>
        <taxon>Metarhizium</taxon>
    </lineage>
</organism>
<feature type="region of interest" description="Disordered" evidence="1">
    <location>
        <begin position="1"/>
        <end position="42"/>
    </location>
</feature>
<feature type="compositionally biased region" description="Basic and acidic residues" evidence="1">
    <location>
        <begin position="106"/>
        <end position="116"/>
    </location>
</feature>
<dbReference type="AlphaFoldDB" id="A0A0B2WPT9"/>
<proteinExistence type="predicted"/>
<feature type="region of interest" description="Disordered" evidence="1">
    <location>
        <begin position="95"/>
        <end position="216"/>
    </location>
</feature>
<feature type="compositionally biased region" description="Acidic residues" evidence="1">
    <location>
        <begin position="124"/>
        <end position="138"/>
    </location>
</feature>
<keyword evidence="3" id="KW-1185">Reference proteome</keyword>
<evidence type="ECO:0000256" key="1">
    <source>
        <dbReference type="SAM" id="MobiDB-lite"/>
    </source>
</evidence>
<accession>A0A0B2WPT9</accession>
<evidence type="ECO:0000313" key="3">
    <source>
        <dbReference type="Proteomes" id="UP000030816"/>
    </source>
</evidence>
<dbReference type="GeneID" id="63741509"/>
<feature type="compositionally biased region" description="Basic and acidic residues" evidence="1">
    <location>
        <begin position="207"/>
        <end position="216"/>
    </location>
</feature>
<feature type="compositionally biased region" description="Low complexity" evidence="1">
    <location>
        <begin position="96"/>
        <end position="105"/>
    </location>
</feature>
<gene>
    <name evidence="2" type="ORF">MAM_07054</name>
</gene>
<dbReference type="HOGENOM" id="CLU_064114_0_0_1"/>
<dbReference type="Proteomes" id="UP000030816">
    <property type="component" value="Unassembled WGS sequence"/>
</dbReference>
<comment type="caution">
    <text evidence="2">The sequence shown here is derived from an EMBL/GenBank/DDBJ whole genome shotgun (WGS) entry which is preliminary data.</text>
</comment>
<dbReference type="RefSeq" id="XP_040676071.1">
    <property type="nucleotide sequence ID" value="XM_040825852.1"/>
</dbReference>
<name>A0A0B2WPT9_METAS</name>
<dbReference type="OrthoDB" id="21449at2759"/>
<dbReference type="EMBL" id="AZHE01000027">
    <property type="protein sequence ID" value="KHN95005.1"/>
    <property type="molecule type" value="Genomic_DNA"/>
</dbReference>
<dbReference type="STRING" id="1081103.A0A0B2WPT9"/>
<evidence type="ECO:0000313" key="2">
    <source>
        <dbReference type="EMBL" id="KHN95005.1"/>
    </source>
</evidence>
<sequence length="216" mass="23198">MSISNGQPAWPSPLLHHTNSTRSLNPLDDGTARTQTPVDNNTAELVPEASVDIEEEARRALFADLYRKTEDKIALLFAEDGSYNLDAIAGLKRCAPTPTVTLPPTTDHEPIKEPPYKKAKRAIDEDDYDDDDEDEDQEAAAPAPALKAQGSSASVAANSLLSPSKSGSSPVHSLNSPGRLAEKLKSSYEESQNKAKAGEINDGAIKSLEEARSFTI</sequence>
<protein>
    <submittedName>
        <fullName evidence="2">Transcriptional activator spt7</fullName>
    </submittedName>
</protein>
<feature type="compositionally biased region" description="Low complexity" evidence="1">
    <location>
        <begin position="139"/>
        <end position="174"/>
    </location>
</feature>
<reference evidence="2 3" key="1">
    <citation type="journal article" date="2014" name="Proc. Natl. Acad. Sci. U.S.A.">
        <title>Trajectory and genomic determinants of fungal-pathogen speciation and host adaptation.</title>
        <authorList>
            <person name="Hu X."/>
            <person name="Xiao G."/>
            <person name="Zheng P."/>
            <person name="Shang Y."/>
            <person name="Su Y."/>
            <person name="Zhang X."/>
            <person name="Liu X."/>
            <person name="Zhan S."/>
            <person name="St Leger R.J."/>
            <person name="Wang C."/>
        </authorList>
    </citation>
    <scope>NUCLEOTIDE SEQUENCE [LARGE SCALE GENOMIC DNA]</scope>
    <source>
        <strain evidence="2 3">ARSEF 1941</strain>
    </source>
</reference>
<feature type="compositionally biased region" description="Basic and acidic residues" evidence="1">
    <location>
        <begin position="180"/>
        <end position="199"/>
    </location>
</feature>